<name>A0A382UIN8_9ZZZZ</name>
<gene>
    <name evidence="1" type="ORF">METZ01_LOCUS386924</name>
</gene>
<accession>A0A382UIN8</accession>
<proteinExistence type="predicted"/>
<reference evidence="1" key="1">
    <citation type="submission" date="2018-05" db="EMBL/GenBank/DDBJ databases">
        <authorList>
            <person name="Lanie J.A."/>
            <person name="Ng W.-L."/>
            <person name="Kazmierczak K.M."/>
            <person name="Andrzejewski T.M."/>
            <person name="Davidsen T.M."/>
            <person name="Wayne K.J."/>
            <person name="Tettelin H."/>
            <person name="Glass J.I."/>
            <person name="Rusch D."/>
            <person name="Podicherti R."/>
            <person name="Tsui H.-C.T."/>
            <person name="Winkler M.E."/>
        </authorList>
    </citation>
    <scope>NUCLEOTIDE SEQUENCE</scope>
</reference>
<dbReference type="EMBL" id="UINC01144512">
    <property type="protein sequence ID" value="SVD34070.1"/>
    <property type="molecule type" value="Genomic_DNA"/>
</dbReference>
<dbReference type="AlphaFoldDB" id="A0A382UIN8"/>
<protein>
    <submittedName>
        <fullName evidence="1">Uncharacterized protein</fullName>
    </submittedName>
</protein>
<sequence length="55" mass="5953">MLPALLYALDIYKRADKAGLAEEGAWDDAEVAPLAESLTEETVGEELFLLVAACR</sequence>
<organism evidence="1">
    <name type="scientific">marine metagenome</name>
    <dbReference type="NCBI Taxonomy" id="408172"/>
    <lineage>
        <taxon>unclassified sequences</taxon>
        <taxon>metagenomes</taxon>
        <taxon>ecological metagenomes</taxon>
    </lineage>
</organism>
<evidence type="ECO:0000313" key="1">
    <source>
        <dbReference type="EMBL" id="SVD34070.1"/>
    </source>
</evidence>
<feature type="non-terminal residue" evidence="1">
    <location>
        <position position="55"/>
    </location>
</feature>